<accession>A0A0D3G3M6</accession>
<dbReference type="AlphaFoldDB" id="A0A0D3G3M6"/>
<dbReference type="Gramene" id="OBART05G04520.1">
    <property type="protein sequence ID" value="OBART05G04520.1"/>
    <property type="gene ID" value="OBART05G04520"/>
</dbReference>
<feature type="transmembrane region" description="Helical" evidence="2">
    <location>
        <begin position="205"/>
        <end position="226"/>
    </location>
</feature>
<feature type="compositionally biased region" description="Basic and acidic residues" evidence="1">
    <location>
        <begin position="70"/>
        <end position="80"/>
    </location>
</feature>
<keyword evidence="2" id="KW-1133">Transmembrane helix</keyword>
<protein>
    <submittedName>
        <fullName evidence="3">Uncharacterized protein</fullName>
    </submittedName>
</protein>
<feature type="region of interest" description="Disordered" evidence="1">
    <location>
        <begin position="70"/>
        <end position="89"/>
    </location>
</feature>
<reference evidence="3" key="2">
    <citation type="submission" date="2015-03" db="UniProtKB">
        <authorList>
            <consortium name="EnsemblPlants"/>
        </authorList>
    </citation>
    <scope>IDENTIFICATION</scope>
</reference>
<keyword evidence="2" id="KW-0812">Transmembrane</keyword>
<evidence type="ECO:0000256" key="1">
    <source>
        <dbReference type="SAM" id="MobiDB-lite"/>
    </source>
</evidence>
<evidence type="ECO:0000313" key="3">
    <source>
        <dbReference type="EnsemblPlants" id="OBART05G04520.1"/>
    </source>
</evidence>
<organism evidence="3">
    <name type="scientific">Oryza barthii</name>
    <dbReference type="NCBI Taxonomy" id="65489"/>
    <lineage>
        <taxon>Eukaryota</taxon>
        <taxon>Viridiplantae</taxon>
        <taxon>Streptophyta</taxon>
        <taxon>Embryophyta</taxon>
        <taxon>Tracheophyta</taxon>
        <taxon>Spermatophyta</taxon>
        <taxon>Magnoliopsida</taxon>
        <taxon>Liliopsida</taxon>
        <taxon>Poales</taxon>
        <taxon>Poaceae</taxon>
        <taxon>BOP clade</taxon>
        <taxon>Oryzoideae</taxon>
        <taxon>Oryzeae</taxon>
        <taxon>Oryzinae</taxon>
        <taxon>Oryza</taxon>
    </lineage>
</organism>
<sequence>MAPSAAAAVYRPSALSISPPAHDDALQRRRRWRSSSPTPPRLLPRLDVAAAILPQEHCLTLGGAADLSLDKPADQHHHDTTSATTTEKPLRRFLDEWPRSDDGRTPWDGTQLSISIPTAAASSPDLAIAGAASRYHNNGTCVALHPWLHCTTDVSLTTEALIDRFSFFLFHDRSTDQATICGRTSDDPASLVAAFLRRDGTSRRVAVSSIKCIGLIIFVVACIMSLI</sequence>
<evidence type="ECO:0000313" key="4">
    <source>
        <dbReference type="Proteomes" id="UP000026960"/>
    </source>
</evidence>
<feature type="region of interest" description="Disordered" evidence="1">
    <location>
        <begin position="16"/>
        <end position="40"/>
    </location>
</feature>
<name>A0A0D3G3M6_9ORYZ</name>
<dbReference type="PaxDb" id="65489-OBART05G04520.1"/>
<dbReference type="EnsemblPlants" id="OBART05G04520.1">
    <property type="protein sequence ID" value="OBART05G04520.1"/>
    <property type="gene ID" value="OBART05G04520"/>
</dbReference>
<dbReference type="HOGENOM" id="CLU_1221317_0_0_1"/>
<evidence type="ECO:0000256" key="2">
    <source>
        <dbReference type="SAM" id="Phobius"/>
    </source>
</evidence>
<keyword evidence="2" id="KW-0472">Membrane</keyword>
<reference evidence="3" key="1">
    <citation type="journal article" date="2009" name="Rice">
        <title>De Novo Next Generation Sequencing of Plant Genomes.</title>
        <authorList>
            <person name="Rounsley S."/>
            <person name="Marri P.R."/>
            <person name="Yu Y."/>
            <person name="He R."/>
            <person name="Sisneros N."/>
            <person name="Goicoechea J.L."/>
            <person name="Lee S.J."/>
            <person name="Angelova A."/>
            <person name="Kudrna D."/>
            <person name="Luo M."/>
            <person name="Affourtit J."/>
            <person name="Desany B."/>
            <person name="Knight J."/>
            <person name="Niazi F."/>
            <person name="Egholm M."/>
            <person name="Wing R.A."/>
        </authorList>
    </citation>
    <scope>NUCLEOTIDE SEQUENCE [LARGE SCALE GENOMIC DNA]</scope>
    <source>
        <strain evidence="3">cv. IRGC 105608</strain>
    </source>
</reference>
<keyword evidence="4" id="KW-1185">Reference proteome</keyword>
<proteinExistence type="predicted"/>
<dbReference type="STRING" id="65489.A0A0D3G3M6"/>
<dbReference type="Proteomes" id="UP000026960">
    <property type="component" value="Chromosome 5"/>
</dbReference>